<dbReference type="FunFam" id="3.30.70.100:FF:000011">
    <property type="entry name" value="Acylphosphatase"/>
    <property type="match status" value="1"/>
</dbReference>
<dbReference type="EMBL" id="CAJHUB010000768">
    <property type="protein sequence ID" value="CAD7688705.1"/>
    <property type="molecule type" value="Genomic_DNA"/>
</dbReference>
<protein>
    <recommendedName>
        <fullName evidence="4">acylphosphatase</fullName>
        <ecNumber evidence="4">3.6.1.7</ecNumber>
    </recommendedName>
</protein>
<name>A0A811ZJ46_NYCPR</name>
<feature type="domain" description="Acylphosphatase-like" evidence="6">
    <location>
        <begin position="162"/>
        <end position="252"/>
    </location>
</feature>
<evidence type="ECO:0000313" key="7">
    <source>
        <dbReference type="EMBL" id="CAD7688705.1"/>
    </source>
</evidence>
<evidence type="ECO:0000256" key="5">
    <source>
        <dbReference type="RuleBase" id="RU004168"/>
    </source>
</evidence>
<accession>A0A811ZJ46</accession>
<dbReference type="PROSITE" id="PS00151">
    <property type="entry name" value="ACYLPHOSPHATASE_2"/>
    <property type="match status" value="1"/>
</dbReference>
<evidence type="ECO:0000313" key="8">
    <source>
        <dbReference type="Proteomes" id="UP000645828"/>
    </source>
</evidence>
<keyword evidence="8" id="KW-1185">Reference proteome</keyword>
<evidence type="ECO:0000256" key="1">
    <source>
        <dbReference type="ARBA" id="ARBA00005614"/>
    </source>
</evidence>
<evidence type="ECO:0000256" key="3">
    <source>
        <dbReference type="ARBA" id="ARBA00047645"/>
    </source>
</evidence>
<dbReference type="AlphaFoldDB" id="A0A811ZJ46"/>
<dbReference type="InterPro" id="IPR017968">
    <property type="entry name" value="Acylphosphatase_CS"/>
</dbReference>
<gene>
    <name evidence="7" type="ORF">NYPRO_LOCUS21498</name>
</gene>
<dbReference type="PROSITE" id="PS51160">
    <property type="entry name" value="ACYLPHOSPHATASE_3"/>
    <property type="match status" value="1"/>
</dbReference>
<dbReference type="InterPro" id="IPR020456">
    <property type="entry name" value="Acylphosphatase"/>
</dbReference>
<dbReference type="Gene3D" id="3.30.70.100">
    <property type="match status" value="1"/>
</dbReference>
<dbReference type="PROSITE" id="PS00150">
    <property type="entry name" value="ACYLPHOSPHATASE_1"/>
    <property type="match status" value="1"/>
</dbReference>
<dbReference type="PANTHER" id="PTHR10029:SF21">
    <property type="entry name" value="ACYLPHOSPHATASE-1"/>
    <property type="match status" value="1"/>
</dbReference>
<evidence type="ECO:0000259" key="6">
    <source>
        <dbReference type="PROSITE" id="PS51160"/>
    </source>
</evidence>
<reference evidence="7" key="1">
    <citation type="submission" date="2020-12" db="EMBL/GenBank/DDBJ databases">
        <authorList>
            <consortium name="Molecular Ecology Group"/>
        </authorList>
    </citation>
    <scope>NUCLEOTIDE SEQUENCE</scope>
    <source>
        <strain evidence="7">TBG_1078</strain>
    </source>
</reference>
<proteinExistence type="inferred from homology"/>
<comment type="caution">
    <text evidence="7">The sequence shown here is derived from an EMBL/GenBank/DDBJ whole genome shotgun (WGS) entry which is preliminary data.</text>
</comment>
<dbReference type="GO" id="GO:0003998">
    <property type="term" value="F:acylphosphatase activity"/>
    <property type="evidence" value="ECO:0007669"/>
    <property type="project" value="UniProtKB-EC"/>
</dbReference>
<keyword evidence="2 4" id="KW-0378">Hydrolase</keyword>
<evidence type="ECO:0000256" key="4">
    <source>
        <dbReference type="PROSITE-ProRule" id="PRU00520"/>
    </source>
</evidence>
<dbReference type="InterPro" id="IPR036046">
    <property type="entry name" value="Acylphosphatase-like_dom_sf"/>
</dbReference>
<dbReference type="PANTHER" id="PTHR10029">
    <property type="entry name" value="ACYLPHOSPHATASE"/>
    <property type="match status" value="1"/>
</dbReference>
<sequence>MRTQPRARPGDARDGVWPGRVSLDPVSRGLRGSVPPCPWGTGEGAGEAFLGLHQRTCIFLRTMLPAPGACPSLARVGAPGRARASRCRPAASARPAAVGLLVALLSALGCRVRAPGVRPLRAGPSPQLGACGQTSAARRSCAAQGLFRGVGMNMAEGDTLISVDYEIFGKVQGVFFRKYTQAEGKKLGLFGWVQNTDQGTVQGQLQGPVSKVRLMQEWLETKGSPKSHIDRANFRNEKVILKLDYSDFQIVK</sequence>
<dbReference type="PRINTS" id="PR00112">
    <property type="entry name" value="ACYLPHPHTASE"/>
</dbReference>
<comment type="similarity">
    <text evidence="1 5">Belongs to the acylphosphatase family.</text>
</comment>
<dbReference type="SUPFAM" id="SSF54975">
    <property type="entry name" value="Acylphosphatase/BLUF domain-like"/>
    <property type="match status" value="1"/>
</dbReference>
<organism evidence="7 8">
    <name type="scientific">Nyctereutes procyonoides</name>
    <name type="common">Raccoon dog</name>
    <name type="synonym">Canis procyonoides</name>
    <dbReference type="NCBI Taxonomy" id="34880"/>
    <lineage>
        <taxon>Eukaryota</taxon>
        <taxon>Metazoa</taxon>
        <taxon>Chordata</taxon>
        <taxon>Craniata</taxon>
        <taxon>Vertebrata</taxon>
        <taxon>Euteleostomi</taxon>
        <taxon>Mammalia</taxon>
        <taxon>Eutheria</taxon>
        <taxon>Laurasiatheria</taxon>
        <taxon>Carnivora</taxon>
        <taxon>Caniformia</taxon>
        <taxon>Canidae</taxon>
        <taxon>Nyctereutes</taxon>
    </lineage>
</organism>
<feature type="active site" evidence="4">
    <location>
        <position position="195"/>
    </location>
</feature>
<dbReference type="Proteomes" id="UP000645828">
    <property type="component" value="Unassembled WGS sequence"/>
</dbReference>
<comment type="catalytic activity">
    <reaction evidence="3 4">
        <text>an acyl phosphate + H2O = a carboxylate + phosphate + H(+)</text>
        <dbReference type="Rhea" id="RHEA:14965"/>
        <dbReference type="ChEBI" id="CHEBI:15377"/>
        <dbReference type="ChEBI" id="CHEBI:15378"/>
        <dbReference type="ChEBI" id="CHEBI:29067"/>
        <dbReference type="ChEBI" id="CHEBI:43474"/>
        <dbReference type="ChEBI" id="CHEBI:59918"/>
        <dbReference type="EC" id="3.6.1.7"/>
    </reaction>
</comment>
<feature type="active site" evidence="4">
    <location>
        <position position="177"/>
    </location>
</feature>
<evidence type="ECO:0000256" key="2">
    <source>
        <dbReference type="ARBA" id="ARBA00022801"/>
    </source>
</evidence>
<dbReference type="InterPro" id="IPR001792">
    <property type="entry name" value="Acylphosphatase-like_dom"/>
</dbReference>
<dbReference type="Pfam" id="PF00708">
    <property type="entry name" value="Acylphosphatase"/>
    <property type="match status" value="1"/>
</dbReference>
<dbReference type="EC" id="3.6.1.7" evidence="4"/>